<dbReference type="InterPro" id="IPR036860">
    <property type="entry name" value="SH2_dom_sf"/>
</dbReference>
<dbReference type="CDD" id="cd10361">
    <property type="entry name" value="SH2_Fps_family"/>
    <property type="match status" value="1"/>
</dbReference>
<feature type="compositionally biased region" description="Basic residues" evidence="17">
    <location>
        <begin position="150"/>
        <end position="159"/>
    </location>
</feature>
<evidence type="ECO:0000256" key="9">
    <source>
        <dbReference type="ARBA" id="ARBA00022999"/>
    </source>
</evidence>
<comment type="subcellular location">
    <subcellularLocation>
        <location evidence="1">Cell membrane</location>
        <topology evidence="1">Peripheral membrane protein</topology>
    </subcellularLocation>
    <subcellularLocation>
        <location evidence="2">Cytoplasm</location>
    </subcellularLocation>
</comment>
<dbReference type="SMART" id="SM00219">
    <property type="entry name" value="TyrKc"/>
    <property type="match status" value="1"/>
</dbReference>
<dbReference type="PROSITE" id="PS50001">
    <property type="entry name" value="SH2"/>
    <property type="match status" value="1"/>
</dbReference>
<dbReference type="InterPro" id="IPR001245">
    <property type="entry name" value="Ser-Thr/Tyr_kinase_cat_dom"/>
</dbReference>
<dbReference type="EMBL" id="PDUG01000008">
    <property type="protein sequence ID" value="PIC14307.1"/>
    <property type="molecule type" value="Genomic_DNA"/>
</dbReference>
<feature type="domain" description="SH2" evidence="18">
    <location>
        <begin position="194"/>
        <end position="300"/>
    </location>
</feature>
<feature type="compositionally biased region" description="Polar residues" evidence="17">
    <location>
        <begin position="67"/>
        <end position="94"/>
    </location>
</feature>
<dbReference type="PANTHER" id="PTHR24418">
    <property type="entry name" value="TYROSINE-PROTEIN KINASE"/>
    <property type="match status" value="1"/>
</dbReference>
<sequence>MEIGVCRQRDALTVCVSTNFEELTKTYKMGSKDIGSKELFTQSLYAQSAPVGPKSKENMSLAPKSMPATSAPNANSSFPRNPASSPATTPSRGSELSKKTPDDNRRDGKEKEEKTMADRGREKERQQETTQQATENSLLGKTPESGDKKKKEKKKRRTRITSAGSCSVAEEKTSNAQEQEDFPTLEKKLREFNFYHGFLPREDLQSTLQNPGDYLLRVSEIVVDETKVKREVILSLIPVLAEGKDEEEKKKVRNVVIKRVSNMFYCEQTRPFDSITELITYYTKNTGACTSATFQLKNPILLQPWEFHHSDVTVGKVLGEGAFGKVCSGTLKLKDGSTVEVAIKMTKVSAFLSKLKIREMMNEARFIRNFNHKNVVRLYGVAHDEQPLYILLELVKGGSLQDHMKKAKANGTTVTITERIKFCVGAGRGIDYLHQNHCIHRDIAARNCLLHEDVVKITDFGLSRTGPCYKLRTTCKLPVKWLAPETLSTLTFTYATDVYSWGITCYEVFADGAEPFENVSNAVVKSDVLGSKFLQMPSNTPEAIKKYLNHFIFVEAARRASMSMAVGEFDRMAVMSENGTLEGGGAKQKLLKVFKKRHEKQSKGE</sequence>
<dbReference type="Proteomes" id="UP000230233">
    <property type="component" value="Unassembled WGS sequence"/>
</dbReference>
<dbReference type="GO" id="GO:0005524">
    <property type="term" value="F:ATP binding"/>
    <property type="evidence" value="ECO:0007669"/>
    <property type="project" value="UniProtKB-UniRule"/>
</dbReference>
<dbReference type="SUPFAM" id="SSF56112">
    <property type="entry name" value="Protein kinase-like (PK-like)"/>
    <property type="match status" value="1"/>
</dbReference>
<dbReference type="PROSITE" id="PS50011">
    <property type="entry name" value="PROTEIN_KINASE_DOM"/>
    <property type="match status" value="1"/>
</dbReference>
<evidence type="ECO:0000256" key="2">
    <source>
        <dbReference type="ARBA" id="ARBA00004496"/>
    </source>
</evidence>
<dbReference type="FunFam" id="1.10.510.10:FF:001672">
    <property type="entry name" value="Tyrosine-protein kinase"/>
    <property type="match status" value="1"/>
</dbReference>
<keyword evidence="21" id="KW-1185">Reference proteome</keyword>
<comment type="catalytic activity">
    <reaction evidence="12 16">
        <text>L-tyrosyl-[protein] + ATP = O-phospho-L-tyrosyl-[protein] + ADP + H(+)</text>
        <dbReference type="Rhea" id="RHEA:10596"/>
        <dbReference type="Rhea" id="RHEA-COMP:10136"/>
        <dbReference type="Rhea" id="RHEA-COMP:20101"/>
        <dbReference type="ChEBI" id="CHEBI:15378"/>
        <dbReference type="ChEBI" id="CHEBI:30616"/>
        <dbReference type="ChEBI" id="CHEBI:46858"/>
        <dbReference type="ChEBI" id="CHEBI:61978"/>
        <dbReference type="ChEBI" id="CHEBI:456216"/>
        <dbReference type="EC" id="2.7.10.2"/>
    </reaction>
</comment>
<keyword evidence="8 15" id="KW-0067">ATP-binding</keyword>
<protein>
    <recommendedName>
        <fullName evidence="16">Tyrosine-protein kinase</fullName>
        <ecNumber evidence="16">2.7.10.2</ecNumber>
    </recommendedName>
</protein>
<feature type="region of interest" description="Disordered" evidence="17">
    <location>
        <begin position="50"/>
        <end position="181"/>
    </location>
</feature>
<accession>A0A2G5SH05</accession>
<evidence type="ECO:0000259" key="19">
    <source>
        <dbReference type="PROSITE" id="PS50011"/>
    </source>
</evidence>
<evidence type="ECO:0000256" key="5">
    <source>
        <dbReference type="ARBA" id="ARBA00022679"/>
    </source>
</evidence>
<dbReference type="PROSITE" id="PS00109">
    <property type="entry name" value="PROTEIN_KINASE_TYR"/>
    <property type="match status" value="1"/>
</dbReference>
<evidence type="ECO:0000256" key="12">
    <source>
        <dbReference type="ARBA" id="ARBA00051245"/>
    </source>
</evidence>
<dbReference type="GO" id="GO:0005886">
    <property type="term" value="C:plasma membrane"/>
    <property type="evidence" value="ECO:0007669"/>
    <property type="project" value="UniProtKB-SubCell"/>
</dbReference>
<keyword evidence="9 14" id="KW-0727">SH2 domain</keyword>
<dbReference type="InterPro" id="IPR035849">
    <property type="entry name" value="Fes/Fps/Fer_SH2"/>
</dbReference>
<comment type="similarity">
    <text evidence="13">Belongs to the protein kinase superfamily. Tyr protein kinase family. Fes/fps subfamily.</text>
</comment>
<dbReference type="AlphaFoldDB" id="A0A2G5SH05"/>
<dbReference type="Pfam" id="PF00017">
    <property type="entry name" value="SH2"/>
    <property type="match status" value="1"/>
</dbReference>
<keyword evidence="7 16" id="KW-0418">Kinase</keyword>
<evidence type="ECO:0000256" key="1">
    <source>
        <dbReference type="ARBA" id="ARBA00004202"/>
    </source>
</evidence>
<organism evidence="20 21">
    <name type="scientific">Caenorhabditis nigoni</name>
    <dbReference type="NCBI Taxonomy" id="1611254"/>
    <lineage>
        <taxon>Eukaryota</taxon>
        <taxon>Metazoa</taxon>
        <taxon>Ecdysozoa</taxon>
        <taxon>Nematoda</taxon>
        <taxon>Chromadorea</taxon>
        <taxon>Rhabditida</taxon>
        <taxon>Rhabditina</taxon>
        <taxon>Rhabditomorpha</taxon>
        <taxon>Rhabditoidea</taxon>
        <taxon>Rhabditidae</taxon>
        <taxon>Peloderinae</taxon>
        <taxon>Caenorhabditis</taxon>
    </lineage>
</organism>
<keyword evidence="4" id="KW-0963">Cytoplasm</keyword>
<keyword evidence="5 16" id="KW-0808">Transferase</keyword>
<dbReference type="InterPro" id="IPR020635">
    <property type="entry name" value="Tyr_kinase_cat_dom"/>
</dbReference>
<feature type="compositionally biased region" description="Basic and acidic residues" evidence="17">
    <location>
        <begin position="95"/>
        <end position="127"/>
    </location>
</feature>
<dbReference type="InterPro" id="IPR011009">
    <property type="entry name" value="Kinase-like_dom_sf"/>
</dbReference>
<evidence type="ECO:0000256" key="13">
    <source>
        <dbReference type="ARBA" id="ARBA00061333"/>
    </source>
</evidence>
<gene>
    <name evidence="20" type="ORF">B9Z55_027255</name>
</gene>
<dbReference type="GO" id="GO:0004715">
    <property type="term" value="F:non-membrane spanning protein tyrosine kinase activity"/>
    <property type="evidence" value="ECO:0007669"/>
    <property type="project" value="UniProtKB-EC"/>
</dbReference>
<evidence type="ECO:0000256" key="6">
    <source>
        <dbReference type="ARBA" id="ARBA00022741"/>
    </source>
</evidence>
<dbReference type="CDD" id="cd00192">
    <property type="entry name" value="PTKc"/>
    <property type="match status" value="1"/>
</dbReference>
<dbReference type="GO" id="GO:0005737">
    <property type="term" value="C:cytoplasm"/>
    <property type="evidence" value="ECO:0007669"/>
    <property type="project" value="UniProtKB-SubCell"/>
</dbReference>
<dbReference type="OrthoDB" id="4062651at2759"/>
<dbReference type="InterPro" id="IPR017441">
    <property type="entry name" value="Protein_kinase_ATP_BS"/>
</dbReference>
<evidence type="ECO:0000256" key="16">
    <source>
        <dbReference type="RuleBase" id="RU362096"/>
    </source>
</evidence>
<keyword evidence="3" id="KW-1003">Cell membrane</keyword>
<evidence type="ECO:0000256" key="15">
    <source>
        <dbReference type="PROSITE-ProRule" id="PRU10141"/>
    </source>
</evidence>
<feature type="domain" description="Protein kinase" evidence="19">
    <location>
        <begin position="312"/>
        <end position="575"/>
    </location>
</feature>
<dbReference type="InterPro" id="IPR050198">
    <property type="entry name" value="Non-receptor_tyrosine_kinases"/>
</dbReference>
<dbReference type="SUPFAM" id="SSF55550">
    <property type="entry name" value="SH2 domain"/>
    <property type="match status" value="1"/>
</dbReference>
<proteinExistence type="inferred from homology"/>
<dbReference type="InterPro" id="IPR000980">
    <property type="entry name" value="SH2"/>
</dbReference>
<dbReference type="PRINTS" id="PR00109">
    <property type="entry name" value="TYRKINASE"/>
</dbReference>
<dbReference type="PROSITE" id="PS00107">
    <property type="entry name" value="PROTEIN_KINASE_ATP"/>
    <property type="match status" value="1"/>
</dbReference>
<keyword evidence="6 15" id="KW-0547">Nucleotide-binding</keyword>
<dbReference type="Gene3D" id="1.10.510.10">
    <property type="entry name" value="Transferase(Phosphotransferase) domain 1"/>
    <property type="match status" value="1"/>
</dbReference>
<evidence type="ECO:0000256" key="4">
    <source>
        <dbReference type="ARBA" id="ARBA00022490"/>
    </source>
</evidence>
<evidence type="ECO:0000256" key="17">
    <source>
        <dbReference type="SAM" id="MobiDB-lite"/>
    </source>
</evidence>
<evidence type="ECO:0000256" key="3">
    <source>
        <dbReference type="ARBA" id="ARBA00022475"/>
    </source>
</evidence>
<reference evidence="21" key="1">
    <citation type="submission" date="2017-10" db="EMBL/GenBank/DDBJ databases">
        <title>Rapid genome shrinkage in a self-fertile nematode reveals novel sperm competition proteins.</title>
        <authorList>
            <person name="Yin D."/>
            <person name="Schwarz E.M."/>
            <person name="Thomas C.G."/>
            <person name="Felde R.L."/>
            <person name="Korf I.F."/>
            <person name="Cutter A.D."/>
            <person name="Schartner C.M."/>
            <person name="Ralston E.J."/>
            <person name="Meyer B.J."/>
            <person name="Haag E.S."/>
        </authorList>
    </citation>
    <scope>NUCLEOTIDE SEQUENCE [LARGE SCALE GENOMIC DNA]</scope>
    <source>
        <strain evidence="21">JU1422</strain>
    </source>
</reference>
<keyword evidence="11 16" id="KW-0829">Tyrosine-protein kinase</keyword>
<dbReference type="Gene3D" id="3.30.200.20">
    <property type="entry name" value="Phosphorylase Kinase, domain 1"/>
    <property type="match status" value="1"/>
</dbReference>
<dbReference type="EC" id="2.7.10.2" evidence="16"/>
<feature type="binding site" evidence="15">
    <location>
        <position position="344"/>
    </location>
    <ligand>
        <name>ATP</name>
        <dbReference type="ChEBI" id="CHEBI:30616"/>
    </ligand>
</feature>
<dbReference type="Gene3D" id="3.30.505.10">
    <property type="entry name" value="SH2 domain"/>
    <property type="match status" value="1"/>
</dbReference>
<evidence type="ECO:0000256" key="11">
    <source>
        <dbReference type="ARBA" id="ARBA00023137"/>
    </source>
</evidence>
<comment type="caution">
    <text evidence="20">The sequence shown here is derived from an EMBL/GenBank/DDBJ whole genome shotgun (WGS) entry which is preliminary data.</text>
</comment>
<dbReference type="InterPro" id="IPR000719">
    <property type="entry name" value="Prot_kinase_dom"/>
</dbReference>
<dbReference type="SMART" id="SM00252">
    <property type="entry name" value="SH2"/>
    <property type="match status" value="1"/>
</dbReference>
<dbReference type="InterPro" id="IPR008266">
    <property type="entry name" value="Tyr_kinase_AS"/>
</dbReference>
<name>A0A2G5SH05_9PELO</name>
<keyword evidence="10" id="KW-0472">Membrane</keyword>
<dbReference type="Pfam" id="PF07714">
    <property type="entry name" value="PK_Tyr_Ser-Thr"/>
    <property type="match status" value="1"/>
</dbReference>
<evidence type="ECO:0000256" key="10">
    <source>
        <dbReference type="ARBA" id="ARBA00023136"/>
    </source>
</evidence>
<dbReference type="STRING" id="1611254.A0A2G5SH05"/>
<evidence type="ECO:0000256" key="14">
    <source>
        <dbReference type="PROSITE-ProRule" id="PRU00191"/>
    </source>
</evidence>
<dbReference type="FunFam" id="3.30.200.20:FF:000194">
    <property type="entry name" value="protein-tyrosine kinase 2-beta isoform X1"/>
    <property type="match status" value="1"/>
</dbReference>
<evidence type="ECO:0000313" key="20">
    <source>
        <dbReference type="EMBL" id="PIC14307.1"/>
    </source>
</evidence>
<evidence type="ECO:0000259" key="18">
    <source>
        <dbReference type="PROSITE" id="PS50001"/>
    </source>
</evidence>
<evidence type="ECO:0000313" key="21">
    <source>
        <dbReference type="Proteomes" id="UP000230233"/>
    </source>
</evidence>
<evidence type="ECO:0000256" key="8">
    <source>
        <dbReference type="ARBA" id="ARBA00022840"/>
    </source>
</evidence>
<evidence type="ECO:0000256" key="7">
    <source>
        <dbReference type="ARBA" id="ARBA00022777"/>
    </source>
</evidence>